<name>A0A2I0K5N3_PUNGR</name>
<gene>
    <name evidence="2" type="ORF">CRG98_015735</name>
</gene>
<feature type="region of interest" description="Disordered" evidence="1">
    <location>
        <begin position="1"/>
        <end position="25"/>
    </location>
</feature>
<evidence type="ECO:0000256" key="1">
    <source>
        <dbReference type="SAM" id="MobiDB-lite"/>
    </source>
</evidence>
<dbReference type="AlphaFoldDB" id="A0A2I0K5N3"/>
<keyword evidence="3" id="KW-1185">Reference proteome</keyword>
<protein>
    <submittedName>
        <fullName evidence="2">Uncharacterized protein</fullName>
    </submittedName>
</protein>
<proteinExistence type="predicted"/>
<reference evidence="2 3" key="1">
    <citation type="submission" date="2017-11" db="EMBL/GenBank/DDBJ databases">
        <title>De-novo sequencing of pomegranate (Punica granatum L.) genome.</title>
        <authorList>
            <person name="Akparov Z."/>
            <person name="Amiraslanov A."/>
            <person name="Hajiyeva S."/>
            <person name="Abbasov M."/>
            <person name="Kaur K."/>
            <person name="Hamwieh A."/>
            <person name="Solovyev V."/>
            <person name="Salamov A."/>
            <person name="Braich B."/>
            <person name="Kosarev P."/>
            <person name="Mahmoud A."/>
            <person name="Hajiyev E."/>
            <person name="Babayeva S."/>
            <person name="Izzatullayeva V."/>
            <person name="Mammadov A."/>
            <person name="Mammadov A."/>
            <person name="Sharifova S."/>
            <person name="Ojaghi J."/>
            <person name="Eynullazada K."/>
            <person name="Bayramov B."/>
            <person name="Abdulazimova A."/>
            <person name="Shahmuradov I."/>
        </authorList>
    </citation>
    <scope>NUCLEOTIDE SEQUENCE [LARGE SCALE GENOMIC DNA]</scope>
    <source>
        <strain evidence="3">cv. AG2017</strain>
        <tissue evidence="2">Leaf</tissue>
    </source>
</reference>
<sequence>MGQAQRGEDSVKCTSRGPRGFPRAEMQGTRGLYVHLRGIMGETCPVMIGQSSSSNPLHVDEAGAYTFPYATGRLPQPELRPTHVASRAEHKSPINPEQNSRVVGPSPYYVWTYPYPHIRVQCIANASKMT</sequence>
<dbReference type="Proteomes" id="UP000233551">
    <property type="component" value="Unassembled WGS sequence"/>
</dbReference>
<evidence type="ECO:0000313" key="2">
    <source>
        <dbReference type="EMBL" id="PKI63852.1"/>
    </source>
</evidence>
<feature type="compositionally biased region" description="Basic and acidic residues" evidence="1">
    <location>
        <begin position="1"/>
        <end position="11"/>
    </location>
</feature>
<accession>A0A2I0K5N3</accession>
<dbReference type="EMBL" id="PGOL01000867">
    <property type="protein sequence ID" value="PKI63852.1"/>
    <property type="molecule type" value="Genomic_DNA"/>
</dbReference>
<evidence type="ECO:0000313" key="3">
    <source>
        <dbReference type="Proteomes" id="UP000233551"/>
    </source>
</evidence>
<comment type="caution">
    <text evidence="2">The sequence shown here is derived from an EMBL/GenBank/DDBJ whole genome shotgun (WGS) entry which is preliminary data.</text>
</comment>
<organism evidence="2 3">
    <name type="scientific">Punica granatum</name>
    <name type="common">Pomegranate</name>
    <dbReference type="NCBI Taxonomy" id="22663"/>
    <lineage>
        <taxon>Eukaryota</taxon>
        <taxon>Viridiplantae</taxon>
        <taxon>Streptophyta</taxon>
        <taxon>Embryophyta</taxon>
        <taxon>Tracheophyta</taxon>
        <taxon>Spermatophyta</taxon>
        <taxon>Magnoliopsida</taxon>
        <taxon>eudicotyledons</taxon>
        <taxon>Gunneridae</taxon>
        <taxon>Pentapetalae</taxon>
        <taxon>rosids</taxon>
        <taxon>malvids</taxon>
        <taxon>Myrtales</taxon>
        <taxon>Lythraceae</taxon>
        <taxon>Punica</taxon>
    </lineage>
</organism>